<dbReference type="PANTHER" id="PTHR33167:SF4">
    <property type="entry name" value="TRANSCRIPTION FACTOR, PUTATIVE (DUF863)-RELATED"/>
    <property type="match status" value="1"/>
</dbReference>
<feature type="region of interest" description="Disordered" evidence="1">
    <location>
        <begin position="829"/>
        <end position="849"/>
    </location>
</feature>
<feature type="region of interest" description="Disordered" evidence="1">
    <location>
        <begin position="887"/>
        <end position="912"/>
    </location>
</feature>
<feature type="compositionally biased region" description="Low complexity" evidence="1">
    <location>
        <begin position="1157"/>
        <end position="1167"/>
    </location>
</feature>
<proteinExistence type="predicted"/>
<dbReference type="AlphaFoldDB" id="A0A843UY73"/>
<dbReference type="InterPro" id="IPR008581">
    <property type="entry name" value="DUF863_pln"/>
</dbReference>
<keyword evidence="3" id="KW-1185">Reference proteome</keyword>
<dbReference type="PANTHER" id="PTHR33167">
    <property type="entry name" value="TRANSCRIPTION FACTOR, PUTATIVE (DUF863)-RELATED"/>
    <property type="match status" value="1"/>
</dbReference>
<accession>A0A843UY73</accession>
<sequence>ALLPCTAPGSRQVPRHYYPPPVSVRSAAACLFSTAFHLFLLWTVLPTPPAGSPKSWLLSPPVRVPPLAGCWPCGKRELPWKTCAACWVPGSCGLYCRILRGRRMGTKVHCKSYLPGYYSMRNINENPNSSWPRYYEDRTLNGQFCNGFSPRPLNEYLDYDKEALKQTMLRHEEIFRKQVLELHRLYRKQRDLMEELRRNEEKSFSILVKSSQTSPISNQMLPKDMEKLWQVDGYPSTGATCSRAPISGADYPNNHLNPLNGGSLLRKNGTSLDNQLPDSRFMKHPRKMLDLELPAEAYIDNEDANNPEENHVIKPLFASPDPGKRGYALQTENDMKLTLSSAQNPCSRDETRKSSSDLQNRLHTRTLADLNEPLNDESCEEMATSSGKFPAQMTFFQGHRGHQKSVESVACFRGLQEDLSQDRYHGRDGSVSMHMEREEEGEKLPFFNNEFGQSSSHVNSFTSSLGNKNGRSLPEPVPVSPIQAQDFSPIFPPRQHQNESWFREKQYQGSEPSDRRYHAANKVLSGLTVPAMPGSLSAPVIDYSRTGSRVVSPWKEPSNNISHLSRAAQGFPCFGVSTTTNIQSTSLHHIESGRERWQRDRDFSSMQKLGSEAHFYSNGFSPGLQYKSAAASVYMSSVGSSKPNLNNAAHTSYGEPRGHGYQMPLNGFHYMDAKTVKGMNLNLEPPNGFQNGFTPKAKTLSDMEGKKEDPSGGIPWLRTKSPGSKPCRTTDKGELQVSTSVDGHSQPMPSYCLSAREVEQKTETVVGSSLEVMQDLSSALKPIGTTIEQNETVFSSSNSKILGFTLSQRTRERNSSFTTILHKKISPGHDEAKNRAKEGFSPADSSCQSKPLDLEKHIHTEVIPEKGTAESVHCFRPDINLNSSATSMDQLKSSESSSEDEIKLPPPPSARGSATRFALEIDLEAPPTSVEEEQAPLLESAPQIDQLVQPVEPECREEDLQTTGSLDEVVARIAAEAIQMISLDRAIHLEDAACRPLPTASADTLHWFADMVTSNGDTPENNEALKCRRNIDQESSDIDGMDYFEYMTLNLAETIVEEYCFRPMEEEQSEEEAGVAHLLLTRPRRGQARWRRQRRDFQRDILPGLASLSRQEVTEDMQIIASLMKALGQPWKAGGARRNAARSRPRRQARGGRRPRTATTSAVAEAPVVPPPKQSNKKEATNNGRSILGWGRTTKRCRSQRSLPGNPPPS</sequence>
<organism evidence="2 3">
    <name type="scientific">Colocasia esculenta</name>
    <name type="common">Wild taro</name>
    <name type="synonym">Arum esculentum</name>
    <dbReference type="NCBI Taxonomy" id="4460"/>
    <lineage>
        <taxon>Eukaryota</taxon>
        <taxon>Viridiplantae</taxon>
        <taxon>Streptophyta</taxon>
        <taxon>Embryophyta</taxon>
        <taxon>Tracheophyta</taxon>
        <taxon>Spermatophyta</taxon>
        <taxon>Magnoliopsida</taxon>
        <taxon>Liliopsida</taxon>
        <taxon>Araceae</taxon>
        <taxon>Aroideae</taxon>
        <taxon>Colocasieae</taxon>
        <taxon>Colocasia</taxon>
    </lineage>
</organism>
<gene>
    <name evidence="2" type="ORF">Taro_019945</name>
</gene>
<dbReference type="OrthoDB" id="630817at2759"/>
<feature type="compositionally biased region" description="Basic and acidic residues" evidence="1">
    <location>
        <begin position="699"/>
        <end position="710"/>
    </location>
</feature>
<feature type="compositionally biased region" description="Basic and acidic residues" evidence="1">
    <location>
        <begin position="829"/>
        <end position="838"/>
    </location>
</feature>
<protein>
    <submittedName>
        <fullName evidence="2">Uncharacterized protein</fullName>
    </submittedName>
</protein>
<feature type="compositionally biased region" description="Basic residues" evidence="1">
    <location>
        <begin position="1139"/>
        <end position="1156"/>
    </location>
</feature>
<dbReference type="Proteomes" id="UP000652761">
    <property type="component" value="Unassembled WGS sequence"/>
</dbReference>
<comment type="caution">
    <text evidence="2">The sequence shown here is derived from an EMBL/GenBank/DDBJ whole genome shotgun (WGS) entry which is preliminary data.</text>
</comment>
<dbReference type="Pfam" id="PF05904">
    <property type="entry name" value="DUF863"/>
    <property type="match status" value="1"/>
</dbReference>
<dbReference type="EMBL" id="NMUH01000975">
    <property type="protein sequence ID" value="MQL87407.1"/>
    <property type="molecule type" value="Genomic_DNA"/>
</dbReference>
<reference evidence="2" key="1">
    <citation type="submission" date="2017-07" db="EMBL/GenBank/DDBJ databases">
        <title>Taro Niue Genome Assembly and Annotation.</title>
        <authorList>
            <person name="Atibalentja N."/>
            <person name="Keating K."/>
            <person name="Fields C.J."/>
        </authorList>
    </citation>
    <scope>NUCLEOTIDE SEQUENCE</scope>
    <source>
        <strain evidence="2">Niue_2</strain>
        <tissue evidence="2">Leaf</tissue>
    </source>
</reference>
<feature type="compositionally biased region" description="Polar residues" evidence="1">
    <location>
        <begin position="457"/>
        <end position="470"/>
    </location>
</feature>
<evidence type="ECO:0000313" key="3">
    <source>
        <dbReference type="Proteomes" id="UP000652761"/>
    </source>
</evidence>
<feature type="non-terminal residue" evidence="2">
    <location>
        <position position="1210"/>
    </location>
</feature>
<name>A0A843UY73_COLES</name>
<feature type="region of interest" description="Disordered" evidence="1">
    <location>
        <begin position="1130"/>
        <end position="1210"/>
    </location>
</feature>
<evidence type="ECO:0000256" key="1">
    <source>
        <dbReference type="SAM" id="MobiDB-lite"/>
    </source>
</evidence>
<feature type="region of interest" description="Disordered" evidence="1">
    <location>
        <begin position="696"/>
        <end position="731"/>
    </location>
</feature>
<feature type="region of interest" description="Disordered" evidence="1">
    <location>
        <begin position="457"/>
        <end position="477"/>
    </location>
</feature>
<evidence type="ECO:0000313" key="2">
    <source>
        <dbReference type="EMBL" id="MQL87407.1"/>
    </source>
</evidence>